<dbReference type="PROSITE" id="PS51318">
    <property type="entry name" value="TAT"/>
    <property type="match status" value="1"/>
</dbReference>
<evidence type="ECO:0000256" key="2">
    <source>
        <dbReference type="ARBA" id="ARBA00008520"/>
    </source>
</evidence>
<dbReference type="PANTHER" id="PTHR43649">
    <property type="entry name" value="ARABINOSE-BINDING PROTEIN-RELATED"/>
    <property type="match status" value="1"/>
</dbReference>
<evidence type="ECO:0000313" key="6">
    <source>
        <dbReference type="EMBL" id="RRR19030.1"/>
    </source>
</evidence>
<dbReference type="SUPFAM" id="SSF53850">
    <property type="entry name" value="Periplasmic binding protein-like II"/>
    <property type="match status" value="1"/>
</dbReference>
<dbReference type="Proteomes" id="UP000274327">
    <property type="component" value="Unassembled WGS sequence"/>
</dbReference>
<organism evidence="6 7">
    <name type="scientific">Brachybacterium paraconglomeratum</name>
    <dbReference type="NCBI Taxonomy" id="173362"/>
    <lineage>
        <taxon>Bacteria</taxon>
        <taxon>Bacillati</taxon>
        <taxon>Actinomycetota</taxon>
        <taxon>Actinomycetes</taxon>
        <taxon>Micrococcales</taxon>
        <taxon>Dermabacteraceae</taxon>
        <taxon>Brachybacterium</taxon>
    </lineage>
</organism>
<comment type="subcellular location">
    <subcellularLocation>
        <location evidence="1">Cell envelope</location>
    </subcellularLocation>
</comment>
<reference evidence="6 7" key="1">
    <citation type="submission" date="2018-07" db="EMBL/GenBank/DDBJ databases">
        <title>Brachybacteriurn paraconglorneratum KCTC 9916.</title>
        <authorList>
            <person name="Li Y."/>
        </authorList>
    </citation>
    <scope>NUCLEOTIDE SEQUENCE [LARGE SCALE GENOMIC DNA]</scope>
    <source>
        <strain evidence="6 7">KCTC 9916</strain>
    </source>
</reference>
<gene>
    <name evidence="6" type="primary">ngcE</name>
    <name evidence="6" type="ORF">DS079_07855</name>
</gene>
<dbReference type="RefSeq" id="WP_126986364.1">
    <property type="nucleotide sequence ID" value="NZ_ML133854.1"/>
</dbReference>
<dbReference type="EMBL" id="QOCI01000005">
    <property type="protein sequence ID" value="RRR19030.1"/>
    <property type="molecule type" value="Genomic_DNA"/>
</dbReference>
<evidence type="ECO:0000256" key="5">
    <source>
        <dbReference type="SAM" id="MobiDB-lite"/>
    </source>
</evidence>
<keyword evidence="7" id="KW-1185">Reference proteome</keyword>
<comment type="similarity">
    <text evidence="2">Belongs to the bacterial solute-binding protein 1 family.</text>
</comment>
<protein>
    <submittedName>
        <fullName evidence="6">Carbohydrate ABC transporter, N-acetylglucosamine/diacetylchitobiose-binding protein</fullName>
    </submittedName>
</protein>
<keyword evidence="3" id="KW-0813">Transport</keyword>
<dbReference type="GO" id="GO:0030313">
    <property type="term" value="C:cell envelope"/>
    <property type="evidence" value="ECO:0007669"/>
    <property type="project" value="UniProtKB-SubCell"/>
</dbReference>
<sequence length="490" mass="51147">MDTPSDSTNLPLTPLDRLAASRRRFLAMAGAGVGAGALAACATGGGGGDEDGGSDGGGVAEGGGEVSDENPFGVDPSQPVEVVIFNGGYGDQYAIDAGKAMSELHDGIEVDVSSTVDIQPELQPRFVAGEPPDVFDNAGAQAMNSAALISEGQLATLDELIKAPSIDGGTIEESLLPGALEPGTYSGKLYSLNYVYTVFALWYSAKQFEEKGWSAPVTWDDVMTIGENAAGEGLSLFAFGGQNAADYYHTMAIAMAVKQGGKEVATALDSLDAGAYEQDAVVQAIDAIGEAVAADFFLPGGAGIKHTEAQAQWVTGKAVMYPSGSWIENEQKGVTPDDFAMTGCPEPLLSTDGAMPAEAIHGTAGEPFQVPAQAKNGAGGLEFLRVMLSKEQAQNFAKVTSSTTIVKDSVPEDAFGSTALASANEMIQAAGENVFTWNFTDWYGLGPDFKPIWNEFLSGGIKADEVRERSQAVLDRVREDDSIEKFDVEG</sequence>
<comment type="caution">
    <text evidence="6">The sequence shown here is derived from an EMBL/GenBank/DDBJ whole genome shotgun (WGS) entry which is preliminary data.</text>
</comment>
<feature type="region of interest" description="Disordered" evidence="5">
    <location>
        <begin position="39"/>
        <end position="76"/>
    </location>
</feature>
<evidence type="ECO:0000313" key="7">
    <source>
        <dbReference type="Proteomes" id="UP000274327"/>
    </source>
</evidence>
<keyword evidence="4" id="KW-0732">Signal</keyword>
<name>A0A426SLF2_9MICO</name>
<proteinExistence type="inferred from homology"/>
<evidence type="ECO:0000256" key="1">
    <source>
        <dbReference type="ARBA" id="ARBA00004196"/>
    </source>
</evidence>
<dbReference type="PANTHER" id="PTHR43649:SF31">
    <property type="entry name" value="SN-GLYCEROL-3-PHOSPHATE-BINDING PERIPLASMIC PROTEIN UGPB"/>
    <property type="match status" value="1"/>
</dbReference>
<evidence type="ECO:0000256" key="4">
    <source>
        <dbReference type="ARBA" id="ARBA00022729"/>
    </source>
</evidence>
<dbReference type="InterPro" id="IPR006311">
    <property type="entry name" value="TAT_signal"/>
</dbReference>
<dbReference type="Gene3D" id="3.40.190.10">
    <property type="entry name" value="Periplasmic binding protein-like II"/>
    <property type="match status" value="2"/>
</dbReference>
<dbReference type="AlphaFoldDB" id="A0A426SLF2"/>
<feature type="compositionally biased region" description="Gly residues" evidence="5">
    <location>
        <begin position="54"/>
        <end position="65"/>
    </location>
</feature>
<dbReference type="InterPro" id="IPR022386">
    <property type="entry name" value="Chitin_NgcE"/>
</dbReference>
<dbReference type="GeneID" id="78120935"/>
<dbReference type="InterPro" id="IPR006059">
    <property type="entry name" value="SBP"/>
</dbReference>
<evidence type="ECO:0000256" key="3">
    <source>
        <dbReference type="ARBA" id="ARBA00022448"/>
    </source>
</evidence>
<dbReference type="NCBIfam" id="TIGR03851">
    <property type="entry name" value="chitin_NgcE"/>
    <property type="match status" value="1"/>
</dbReference>
<dbReference type="Pfam" id="PF13416">
    <property type="entry name" value="SBP_bac_8"/>
    <property type="match status" value="1"/>
</dbReference>
<accession>A0A426SLF2</accession>
<dbReference type="InterPro" id="IPR050490">
    <property type="entry name" value="Bact_solute-bd_prot1"/>
</dbReference>